<accession>A0A1M6VEF0</accession>
<dbReference type="PROSITE" id="PS01175">
    <property type="entry name" value="RIBONUCLEASE_II"/>
    <property type="match status" value="1"/>
</dbReference>
<protein>
    <submittedName>
        <fullName evidence="6">Ribonuclease R</fullName>
    </submittedName>
</protein>
<dbReference type="GO" id="GO:0003723">
    <property type="term" value="F:RNA binding"/>
    <property type="evidence" value="ECO:0007669"/>
    <property type="project" value="InterPro"/>
</dbReference>
<dbReference type="AlphaFoldDB" id="A0A1M6VEF0"/>
<dbReference type="CDD" id="cd04471">
    <property type="entry name" value="S1_RNase_R"/>
    <property type="match status" value="1"/>
</dbReference>
<dbReference type="InterPro" id="IPR012340">
    <property type="entry name" value="NA-bd_OB-fold"/>
</dbReference>
<evidence type="ECO:0000256" key="2">
    <source>
        <dbReference type="ARBA" id="ARBA00022801"/>
    </source>
</evidence>
<evidence type="ECO:0000256" key="3">
    <source>
        <dbReference type="ARBA" id="ARBA00022839"/>
    </source>
</evidence>
<sequence length="786" mass="89248">MENLPSKEQIIAVVRDEPMIGSQLRRAMGITKHKKLAFKQLLAEMVSEGSLARTSSKEYTPGTGIPKDKNEAEEFESQRPAAASRRKASAKDEETRVRRGVLSPDGKDWWQVTELETGKIYEMAHRSKAPGKDGETIAFTLYPHPKLKHSMLAKVDRSASESELSWKDVTAQFMKDASLPAKFSDSIMEFVNRQKEPTEADLKNGRLDLRNLYILCIDPDGAMDHDDAISVEKRADGGFHLGVHIADVSHYVPEGSELDDEAITRSFTQYLPWTAVPMLPDRLSSDLCSLHQGVDRLAFSCLIELDKDANVQSFEFKKSLVNITAGITYGEAVKRLEAGDEHVKALQEVADLLRANRQASGILELGSTELGCKFDENGEPEKIVPREGNESDHWIEECMLIANRCCAQELQRRHLQGVYRIHEAPDTKDIMELYYQLPDLFKDSPISLRELGKPRRGDTNLNPDVFKLYQHLVERAKGDEELTVRILRSMQKAHYDSNCFGHFALNWQDYAHFTSPIRRYADLWCHRELSRKSPAETDAKRAWDVVAVCSEISANEVKNQKTERMSLKVCATWLLRKHLGEDFDATVTGIQEWGVYVGVDDPRAEGLVRFRDIAGSDYYVFNPDKGIVYGKRSGKTFARGDKVKVRLLRANPVRGEADFAILEKISDGRLSKIPTKDRAEAAEELGLVSQPDENELESIRPRERKKIREAYGKDRKANKRKSDRAPSSRNSEKGSRKSRNKNSGFDERENAFSERKNSRRKKSTRKKNSTFGNSRRDSGKIHMKKR</sequence>
<feature type="region of interest" description="Disordered" evidence="4">
    <location>
        <begin position="682"/>
        <end position="786"/>
    </location>
</feature>
<dbReference type="Proteomes" id="UP000184275">
    <property type="component" value="Unassembled WGS sequence"/>
</dbReference>
<evidence type="ECO:0000259" key="5">
    <source>
        <dbReference type="PROSITE" id="PS50126"/>
    </source>
</evidence>
<evidence type="ECO:0000313" key="6">
    <source>
        <dbReference type="EMBL" id="SHK79761.1"/>
    </source>
</evidence>
<evidence type="ECO:0000256" key="4">
    <source>
        <dbReference type="SAM" id="MobiDB-lite"/>
    </source>
</evidence>
<dbReference type="InterPro" id="IPR050180">
    <property type="entry name" value="RNR_Ribonuclease"/>
</dbReference>
<dbReference type="SMART" id="SM00955">
    <property type="entry name" value="RNB"/>
    <property type="match status" value="1"/>
</dbReference>
<keyword evidence="2" id="KW-0378">Hydrolase</keyword>
<dbReference type="GO" id="GO:0006402">
    <property type="term" value="P:mRNA catabolic process"/>
    <property type="evidence" value="ECO:0007669"/>
    <property type="project" value="TreeGrafter"/>
</dbReference>
<feature type="region of interest" description="Disordered" evidence="4">
    <location>
        <begin position="50"/>
        <end position="99"/>
    </location>
</feature>
<gene>
    <name evidence="6" type="ORF">SAMN05720469_11824</name>
</gene>
<dbReference type="GO" id="GO:0004540">
    <property type="term" value="F:RNA nuclease activity"/>
    <property type="evidence" value="ECO:0007669"/>
    <property type="project" value="InterPro"/>
</dbReference>
<evidence type="ECO:0000256" key="1">
    <source>
        <dbReference type="ARBA" id="ARBA00022722"/>
    </source>
</evidence>
<dbReference type="InterPro" id="IPR003029">
    <property type="entry name" value="S1_domain"/>
</dbReference>
<dbReference type="SUPFAM" id="SSF50249">
    <property type="entry name" value="Nucleic acid-binding proteins"/>
    <property type="match status" value="2"/>
</dbReference>
<feature type="compositionally biased region" description="Basic and acidic residues" evidence="4">
    <location>
        <begin position="744"/>
        <end position="756"/>
    </location>
</feature>
<keyword evidence="1" id="KW-0540">Nuclease</keyword>
<feature type="domain" description="S1 motif" evidence="5">
    <location>
        <begin position="580"/>
        <end position="662"/>
    </location>
</feature>
<dbReference type="InterPro" id="IPR001900">
    <property type="entry name" value="RNase_II/R"/>
</dbReference>
<keyword evidence="7" id="KW-1185">Reference proteome</keyword>
<dbReference type="Gene3D" id="2.40.50.140">
    <property type="entry name" value="Nucleic acid-binding proteins"/>
    <property type="match status" value="1"/>
</dbReference>
<dbReference type="PROSITE" id="PS50126">
    <property type="entry name" value="S1"/>
    <property type="match status" value="1"/>
</dbReference>
<name>A0A1M6VEF0_9BACT</name>
<dbReference type="EMBL" id="FRAW01000018">
    <property type="protein sequence ID" value="SHK79761.1"/>
    <property type="molecule type" value="Genomic_DNA"/>
</dbReference>
<dbReference type="RefSeq" id="WP_073304722.1">
    <property type="nucleotide sequence ID" value="NZ_FRAW01000018.1"/>
</dbReference>
<dbReference type="PANTHER" id="PTHR23355:SF9">
    <property type="entry name" value="DIS3-LIKE EXONUCLEASE 2"/>
    <property type="match status" value="1"/>
</dbReference>
<dbReference type="Pfam" id="PF00773">
    <property type="entry name" value="RNB"/>
    <property type="match status" value="1"/>
</dbReference>
<evidence type="ECO:0000313" key="7">
    <source>
        <dbReference type="Proteomes" id="UP000184275"/>
    </source>
</evidence>
<organism evidence="6 7">
    <name type="scientific">Fibrobacter intestinalis</name>
    <dbReference type="NCBI Taxonomy" id="28122"/>
    <lineage>
        <taxon>Bacteria</taxon>
        <taxon>Pseudomonadati</taxon>
        <taxon>Fibrobacterota</taxon>
        <taxon>Fibrobacteria</taxon>
        <taxon>Fibrobacterales</taxon>
        <taxon>Fibrobacteraceae</taxon>
        <taxon>Fibrobacter</taxon>
    </lineage>
</organism>
<dbReference type="InterPro" id="IPR022966">
    <property type="entry name" value="RNase_II/R_CS"/>
</dbReference>
<dbReference type="PANTHER" id="PTHR23355">
    <property type="entry name" value="RIBONUCLEASE"/>
    <property type="match status" value="1"/>
</dbReference>
<dbReference type="GO" id="GO:0005829">
    <property type="term" value="C:cytosol"/>
    <property type="evidence" value="ECO:0007669"/>
    <property type="project" value="TreeGrafter"/>
</dbReference>
<feature type="compositionally biased region" description="Basic and acidic residues" evidence="4">
    <location>
        <begin position="723"/>
        <end position="735"/>
    </location>
</feature>
<dbReference type="GO" id="GO:0004527">
    <property type="term" value="F:exonuclease activity"/>
    <property type="evidence" value="ECO:0007669"/>
    <property type="project" value="UniProtKB-KW"/>
</dbReference>
<proteinExistence type="predicted"/>
<feature type="compositionally biased region" description="Basic residues" evidence="4">
    <location>
        <begin position="757"/>
        <end position="768"/>
    </location>
</feature>
<keyword evidence="3" id="KW-0269">Exonuclease</keyword>
<reference evidence="7" key="1">
    <citation type="submission" date="2016-11" db="EMBL/GenBank/DDBJ databases">
        <authorList>
            <person name="Varghese N."/>
            <person name="Submissions S."/>
        </authorList>
    </citation>
    <scope>NUCLEOTIDE SEQUENCE [LARGE SCALE GENOMIC DNA]</scope>
    <source>
        <strain evidence="7">UWOS</strain>
    </source>
</reference>
<feature type="compositionally biased region" description="Basic and acidic residues" evidence="4">
    <location>
        <begin position="697"/>
        <end position="715"/>
    </location>
</feature>